<dbReference type="EMBL" id="CP108482">
    <property type="protein sequence ID" value="WUS60932.1"/>
    <property type="molecule type" value="Genomic_DNA"/>
</dbReference>
<organism evidence="2 3">
    <name type="scientific">Kitasatospora herbaricolor</name>
    <dbReference type="NCBI Taxonomy" id="68217"/>
    <lineage>
        <taxon>Bacteria</taxon>
        <taxon>Bacillati</taxon>
        <taxon>Actinomycetota</taxon>
        <taxon>Actinomycetes</taxon>
        <taxon>Kitasatosporales</taxon>
        <taxon>Streptomycetaceae</taxon>
        <taxon>Kitasatospora</taxon>
    </lineage>
</organism>
<reference evidence="2 3" key="1">
    <citation type="submission" date="2022-10" db="EMBL/GenBank/DDBJ databases">
        <title>The complete genomes of actinobacterial strains from the NBC collection.</title>
        <authorList>
            <person name="Joergensen T.S."/>
            <person name="Alvarez Arevalo M."/>
            <person name="Sterndorff E.B."/>
            <person name="Faurdal D."/>
            <person name="Vuksanovic O."/>
            <person name="Mourched A.-S."/>
            <person name="Charusanti P."/>
            <person name="Shaw S."/>
            <person name="Blin K."/>
            <person name="Weber T."/>
        </authorList>
    </citation>
    <scope>NUCLEOTIDE SEQUENCE [LARGE SCALE GENOMIC DNA]</scope>
    <source>
        <strain evidence="2 3">NBC_01247</strain>
    </source>
</reference>
<dbReference type="RefSeq" id="WP_329611590.1">
    <property type="nucleotide sequence ID" value="NZ_CP108482.1"/>
</dbReference>
<sequence>MSGFPGLGTAAPRDREGFAGIGFDPAPGDTAGVEALAAGLRQAAKEIDDARQIVARVSHNGGDWQGEAADAFSARIGKLPAQLDTAHASFTTECARSSACWPPAPRAWTARSRRSPDRVAGWSCWTVL</sequence>
<protein>
    <recommendedName>
        <fullName evidence="4">WXG100 family type VII secretion target</fullName>
    </recommendedName>
</protein>
<evidence type="ECO:0008006" key="4">
    <source>
        <dbReference type="Google" id="ProtNLM"/>
    </source>
</evidence>
<accession>A0ABZ1WJ77</accession>
<feature type="region of interest" description="Disordered" evidence="1">
    <location>
        <begin position="1"/>
        <end position="25"/>
    </location>
</feature>
<evidence type="ECO:0000313" key="2">
    <source>
        <dbReference type="EMBL" id="WUS60932.1"/>
    </source>
</evidence>
<evidence type="ECO:0000256" key="1">
    <source>
        <dbReference type="SAM" id="MobiDB-lite"/>
    </source>
</evidence>
<dbReference type="Proteomes" id="UP001432014">
    <property type="component" value="Chromosome"/>
</dbReference>
<proteinExistence type="predicted"/>
<name>A0ABZ1WJ77_9ACTN</name>
<keyword evidence="3" id="KW-1185">Reference proteome</keyword>
<gene>
    <name evidence="2" type="ORF">OG469_38835</name>
</gene>
<evidence type="ECO:0000313" key="3">
    <source>
        <dbReference type="Proteomes" id="UP001432014"/>
    </source>
</evidence>